<comment type="caution">
    <text evidence="1">The sequence shown here is derived from an EMBL/GenBank/DDBJ whole genome shotgun (WGS) entry which is preliminary data.</text>
</comment>
<organism evidence="1 2">
    <name type="scientific">Austropuccinia psidii MF-1</name>
    <dbReference type="NCBI Taxonomy" id="1389203"/>
    <lineage>
        <taxon>Eukaryota</taxon>
        <taxon>Fungi</taxon>
        <taxon>Dikarya</taxon>
        <taxon>Basidiomycota</taxon>
        <taxon>Pucciniomycotina</taxon>
        <taxon>Pucciniomycetes</taxon>
        <taxon>Pucciniales</taxon>
        <taxon>Sphaerophragmiaceae</taxon>
        <taxon>Austropuccinia</taxon>
    </lineage>
</organism>
<evidence type="ECO:0000313" key="2">
    <source>
        <dbReference type="Proteomes" id="UP000765509"/>
    </source>
</evidence>
<proteinExistence type="predicted"/>
<gene>
    <name evidence="1" type="ORF">O181_086838</name>
</gene>
<dbReference type="OrthoDB" id="3250101at2759"/>
<accession>A0A9Q3INK5</accession>
<dbReference type="EMBL" id="AVOT02052181">
    <property type="protein sequence ID" value="MBW0547123.1"/>
    <property type="molecule type" value="Genomic_DNA"/>
</dbReference>
<keyword evidence="2" id="KW-1185">Reference proteome</keyword>
<evidence type="ECO:0000313" key="1">
    <source>
        <dbReference type="EMBL" id="MBW0547123.1"/>
    </source>
</evidence>
<sequence length="96" mass="11199">MKEELIEILFKYKEAFASDNEPLGPINSHAVDIMLNVKRPYPQLSRRPADPASRRARETLESHIKELMKLWILRKVGHNQEVEVTAPVIITWHNDK</sequence>
<name>A0A9Q3INK5_9BASI</name>
<dbReference type="AlphaFoldDB" id="A0A9Q3INK5"/>
<protein>
    <submittedName>
        <fullName evidence="1">Uncharacterized protein</fullName>
    </submittedName>
</protein>
<dbReference type="Proteomes" id="UP000765509">
    <property type="component" value="Unassembled WGS sequence"/>
</dbReference>
<reference evidence="1" key="1">
    <citation type="submission" date="2021-03" db="EMBL/GenBank/DDBJ databases">
        <title>Draft genome sequence of rust myrtle Austropuccinia psidii MF-1, a brazilian biotype.</title>
        <authorList>
            <person name="Quecine M.C."/>
            <person name="Pachon D.M.R."/>
            <person name="Bonatelli M.L."/>
            <person name="Correr F.H."/>
            <person name="Franceschini L.M."/>
            <person name="Leite T.F."/>
            <person name="Margarido G.R.A."/>
            <person name="Almeida C.A."/>
            <person name="Ferrarezi J.A."/>
            <person name="Labate C.A."/>
        </authorList>
    </citation>
    <scope>NUCLEOTIDE SEQUENCE</scope>
    <source>
        <strain evidence="1">MF-1</strain>
    </source>
</reference>